<evidence type="ECO:0000256" key="4">
    <source>
        <dbReference type="ARBA" id="ARBA00022723"/>
    </source>
</evidence>
<evidence type="ECO:0000256" key="3">
    <source>
        <dbReference type="ARBA" id="ARBA00022553"/>
    </source>
</evidence>
<dbReference type="SUPFAM" id="SSF55957">
    <property type="entry name" value="Phosphoglucomutase, C-terminal domain"/>
    <property type="match status" value="1"/>
</dbReference>
<evidence type="ECO:0000259" key="8">
    <source>
        <dbReference type="Pfam" id="PF00408"/>
    </source>
</evidence>
<comment type="caution">
    <text evidence="12">The sequence shown here is derived from an EMBL/GenBank/DDBJ whole genome shotgun (WGS) entry which is preliminary data.</text>
</comment>
<protein>
    <recommendedName>
        <fullName evidence="14">Phosphoglucomutase</fullName>
    </recommendedName>
</protein>
<evidence type="ECO:0000259" key="9">
    <source>
        <dbReference type="Pfam" id="PF02878"/>
    </source>
</evidence>
<dbReference type="PANTHER" id="PTHR45745">
    <property type="entry name" value="PHOSPHOMANNOMUTASE 45A"/>
    <property type="match status" value="1"/>
</dbReference>
<keyword evidence="4 7" id="KW-0479">Metal-binding</keyword>
<comment type="similarity">
    <text evidence="2 7">Belongs to the phosphohexose mutase family.</text>
</comment>
<organism evidence="12 13">
    <name type="scientific">Paramicrosporidium saccamoebae</name>
    <dbReference type="NCBI Taxonomy" id="1246581"/>
    <lineage>
        <taxon>Eukaryota</taxon>
        <taxon>Fungi</taxon>
        <taxon>Fungi incertae sedis</taxon>
        <taxon>Cryptomycota</taxon>
        <taxon>Cryptomycota incertae sedis</taxon>
        <taxon>Paramicrosporidium</taxon>
    </lineage>
</organism>
<proteinExistence type="inferred from homology"/>
<evidence type="ECO:0000259" key="10">
    <source>
        <dbReference type="Pfam" id="PF02879"/>
    </source>
</evidence>
<dbReference type="InterPro" id="IPR005846">
    <property type="entry name" value="A-D-PHexomutase_a/b/a-III"/>
</dbReference>
<keyword evidence="3" id="KW-0597">Phosphoprotein</keyword>
<dbReference type="InterPro" id="IPR005844">
    <property type="entry name" value="A-D-PHexomutase_a/b/a-I"/>
</dbReference>
<evidence type="ECO:0000256" key="5">
    <source>
        <dbReference type="ARBA" id="ARBA00022842"/>
    </source>
</evidence>
<evidence type="ECO:0008006" key="14">
    <source>
        <dbReference type="Google" id="ProtNLM"/>
    </source>
</evidence>
<dbReference type="GO" id="GO:0000287">
    <property type="term" value="F:magnesium ion binding"/>
    <property type="evidence" value="ECO:0007669"/>
    <property type="project" value="InterPro"/>
</dbReference>
<evidence type="ECO:0000256" key="6">
    <source>
        <dbReference type="ARBA" id="ARBA00023235"/>
    </source>
</evidence>
<sequence>MRRLEEASERGDETARAVLNLRLERDISFGTAGLRATMNPGFSCMNGLATYVKQKGGHKVVVGYDHRHNSLQFFQVTVATLKKAGLSVLGFSESVATPMVPFSVQNEGAACGIMITASHNPANDNGYKVYASNACQNYSLWDIDPAGDFEDIYARALGHFVQSIGNLLSPLKDSIHITHVPSIVYTPIHGVGMKFAKAAIEALNLPPLLEVPSQKDPDPNFSTVKFPNPEEGPETLDEAFQFATATNSKLIFANDPDADRFSCCEFVNEWKIFNGNEIAALFAHYVWQNRSIIAPDATEFAMLGSVVSSHLISTMGTKEGFLTQETLTGFKYLANASQKLETERPGLKVLLAFEEAIGFMINSAVWDKDGISAMCLMYLMVLDVYSHNKTLTATLAEIYDIYGYFSQYNSYYFCDPVRVSSIFAALRTKLHERVPGSTENLTGACQISLDSEHSIMSINDYPGSNMVTLCFGHGWVTLRASGTEPKIKFYSEMHSKSAEKVETDEKLKELVNNLCRWLLDPEMNKLILQGE</sequence>
<dbReference type="Pfam" id="PF02878">
    <property type="entry name" value="PGM_PMM_I"/>
    <property type="match status" value="1"/>
</dbReference>
<evidence type="ECO:0000259" key="11">
    <source>
        <dbReference type="Pfam" id="PF02880"/>
    </source>
</evidence>
<name>A0A2H9TL98_9FUNG</name>
<keyword evidence="13" id="KW-1185">Reference proteome</keyword>
<evidence type="ECO:0000256" key="7">
    <source>
        <dbReference type="RuleBase" id="RU004326"/>
    </source>
</evidence>
<dbReference type="Gene3D" id="3.30.310.50">
    <property type="entry name" value="Alpha-D-phosphohexomutase, C-terminal domain"/>
    <property type="match status" value="1"/>
</dbReference>
<dbReference type="GO" id="GO:0005634">
    <property type="term" value="C:nucleus"/>
    <property type="evidence" value="ECO:0007669"/>
    <property type="project" value="TreeGrafter"/>
</dbReference>
<gene>
    <name evidence="12" type="ORF">PSACC_01681</name>
</gene>
<dbReference type="Pfam" id="PF02879">
    <property type="entry name" value="PGM_PMM_II"/>
    <property type="match status" value="1"/>
</dbReference>
<keyword evidence="5 7" id="KW-0460">Magnesium</keyword>
<dbReference type="GO" id="GO:0008973">
    <property type="term" value="F:phosphopentomutase activity"/>
    <property type="evidence" value="ECO:0007669"/>
    <property type="project" value="EnsemblFungi"/>
</dbReference>
<dbReference type="PANTHER" id="PTHR45745:SF1">
    <property type="entry name" value="PHOSPHOGLUCOMUTASE 2B-RELATED"/>
    <property type="match status" value="1"/>
</dbReference>
<comment type="cofactor">
    <cofactor evidence="1">
        <name>Mg(2+)</name>
        <dbReference type="ChEBI" id="CHEBI:18420"/>
    </cofactor>
</comment>
<dbReference type="CDD" id="cd05799">
    <property type="entry name" value="PGM2"/>
    <property type="match status" value="1"/>
</dbReference>
<dbReference type="Pfam" id="PF00408">
    <property type="entry name" value="PGM_PMM_IV"/>
    <property type="match status" value="1"/>
</dbReference>
<evidence type="ECO:0000313" key="12">
    <source>
        <dbReference type="EMBL" id="PJF18533.1"/>
    </source>
</evidence>
<evidence type="ECO:0000313" key="13">
    <source>
        <dbReference type="Proteomes" id="UP000240830"/>
    </source>
</evidence>
<keyword evidence="6" id="KW-0413">Isomerase</keyword>
<dbReference type="OrthoDB" id="8300170at2759"/>
<evidence type="ECO:0000256" key="2">
    <source>
        <dbReference type="ARBA" id="ARBA00010231"/>
    </source>
</evidence>
<feature type="domain" description="Alpha-D-phosphohexomutase C-terminal" evidence="8">
    <location>
        <begin position="471"/>
        <end position="499"/>
    </location>
</feature>
<dbReference type="SUPFAM" id="SSF53738">
    <property type="entry name" value="Phosphoglucomutase, first 3 domains"/>
    <property type="match status" value="3"/>
</dbReference>
<feature type="domain" description="Alpha-D-phosphohexomutase alpha/beta/alpha" evidence="11">
    <location>
        <begin position="274"/>
        <end position="400"/>
    </location>
</feature>
<dbReference type="AlphaFoldDB" id="A0A2H9TL98"/>
<dbReference type="GO" id="GO:0046115">
    <property type="term" value="P:guanosine catabolic process"/>
    <property type="evidence" value="ECO:0007669"/>
    <property type="project" value="EnsemblFungi"/>
</dbReference>
<dbReference type="InterPro" id="IPR005845">
    <property type="entry name" value="A-D-PHexomutase_a/b/a-II"/>
</dbReference>
<dbReference type="Proteomes" id="UP000240830">
    <property type="component" value="Unassembled WGS sequence"/>
</dbReference>
<evidence type="ECO:0000256" key="1">
    <source>
        <dbReference type="ARBA" id="ARBA00001946"/>
    </source>
</evidence>
<dbReference type="InterPro" id="IPR036900">
    <property type="entry name" value="A-D-PHexomutase_C_sf"/>
</dbReference>
<dbReference type="InterPro" id="IPR005843">
    <property type="entry name" value="A-D-PHexomutase_C"/>
</dbReference>
<dbReference type="GO" id="GO:0006166">
    <property type="term" value="P:purine ribonucleoside salvage"/>
    <property type="evidence" value="ECO:0007669"/>
    <property type="project" value="EnsemblFungi"/>
</dbReference>
<feature type="domain" description="Alpha-D-phosphohexomutase alpha/beta/alpha" evidence="9">
    <location>
        <begin position="28"/>
        <end position="136"/>
    </location>
</feature>
<dbReference type="EMBL" id="MTSL01000117">
    <property type="protein sequence ID" value="PJF18533.1"/>
    <property type="molecule type" value="Genomic_DNA"/>
</dbReference>
<accession>A0A2H9TL98</accession>
<dbReference type="GO" id="GO:0006148">
    <property type="term" value="P:inosine catabolic process"/>
    <property type="evidence" value="ECO:0007669"/>
    <property type="project" value="EnsemblFungi"/>
</dbReference>
<dbReference type="GO" id="GO:0005975">
    <property type="term" value="P:carbohydrate metabolic process"/>
    <property type="evidence" value="ECO:0007669"/>
    <property type="project" value="InterPro"/>
</dbReference>
<dbReference type="Pfam" id="PF02880">
    <property type="entry name" value="PGM_PMM_III"/>
    <property type="match status" value="1"/>
</dbReference>
<dbReference type="Gene3D" id="3.40.120.10">
    <property type="entry name" value="Alpha-D-Glucose-1,6-Bisphosphate, subunit A, domain 3"/>
    <property type="match status" value="3"/>
</dbReference>
<feature type="domain" description="Alpha-D-phosphohexomutase alpha/beta/alpha" evidence="10">
    <location>
        <begin position="182"/>
        <end position="264"/>
    </location>
</feature>
<dbReference type="PROSITE" id="PS00710">
    <property type="entry name" value="PGM_PMM"/>
    <property type="match status" value="1"/>
</dbReference>
<dbReference type="InterPro" id="IPR016066">
    <property type="entry name" value="A-D-PHexomutase_CS"/>
</dbReference>
<dbReference type="STRING" id="1246581.A0A2H9TL98"/>
<dbReference type="InterPro" id="IPR016055">
    <property type="entry name" value="A-D-PHexomutase_a/b/a-I/II/III"/>
</dbReference>
<reference evidence="12 13" key="1">
    <citation type="submission" date="2016-10" db="EMBL/GenBank/DDBJ databases">
        <title>The genome of Paramicrosporidium saccamoebae is the missing link in understanding Cryptomycota and Microsporidia evolution.</title>
        <authorList>
            <person name="Quandt C.A."/>
            <person name="Beaudet D."/>
            <person name="Corsaro D."/>
            <person name="Michel R."/>
            <person name="Corradi N."/>
            <person name="James T."/>
        </authorList>
    </citation>
    <scope>NUCLEOTIDE SEQUENCE [LARGE SCALE GENOMIC DNA]</scope>
    <source>
        <strain evidence="12 13">KSL3</strain>
    </source>
</reference>